<organism evidence="2 3">
    <name type="scientific">Agreia bicolorata</name>
    <dbReference type="NCBI Taxonomy" id="110935"/>
    <lineage>
        <taxon>Bacteria</taxon>
        <taxon>Bacillati</taxon>
        <taxon>Actinomycetota</taxon>
        <taxon>Actinomycetes</taxon>
        <taxon>Micrococcales</taxon>
        <taxon>Microbacteriaceae</taxon>
        <taxon>Agreia</taxon>
    </lineage>
</organism>
<feature type="transmembrane region" description="Helical" evidence="1">
    <location>
        <begin position="40"/>
        <end position="59"/>
    </location>
</feature>
<dbReference type="Proteomes" id="UP000032503">
    <property type="component" value="Unassembled WGS sequence"/>
</dbReference>
<sequence length="167" mass="17646">MMIRRAFYSVLFPAAVLLPAWLLVGSAVFGGGAWETLGVLLASIVLFVALAAIAGIVYARPGVRASKRVSWIDVAVLTVIAASAITLGLNTAASTAASVVLIVAVIAGFWAAVWQFFVEARKRVQDAFASFEVPQTTPGAGFRPNQVPAGIRNDGEYIVIETSRDTH</sequence>
<keyword evidence="3" id="KW-1185">Reference proteome</keyword>
<reference evidence="2 3" key="1">
    <citation type="journal article" date="2001" name="Int. J. Syst. Evol. Microbiol.">
        <title>Agreia bicolorata gen. nov., sp. nov., to accommodate actinobacteria isolated from narrow reed grass infected by the nematode Heteroanguina graminophila.</title>
        <authorList>
            <person name="Evtushenko L.I."/>
            <person name="Dorofeeva L.V."/>
            <person name="Dobrovolskaya T.G."/>
            <person name="Streshinskaya G.M."/>
            <person name="Subbotin S.A."/>
            <person name="Tiedje J.M."/>
        </authorList>
    </citation>
    <scope>NUCLEOTIDE SEQUENCE [LARGE SCALE GENOMIC DNA]</scope>
    <source>
        <strain evidence="2 3">VKM Ac-1804</strain>
    </source>
</reference>
<evidence type="ECO:0008006" key="4">
    <source>
        <dbReference type="Google" id="ProtNLM"/>
    </source>
</evidence>
<proteinExistence type="predicted"/>
<feature type="transmembrane region" description="Helical" evidence="1">
    <location>
        <begin position="95"/>
        <end position="117"/>
    </location>
</feature>
<dbReference type="EMBL" id="JYFC01000005">
    <property type="protein sequence ID" value="KJC63759.1"/>
    <property type="molecule type" value="Genomic_DNA"/>
</dbReference>
<evidence type="ECO:0000313" key="2">
    <source>
        <dbReference type="EMBL" id="KJC63759.1"/>
    </source>
</evidence>
<evidence type="ECO:0000256" key="1">
    <source>
        <dbReference type="SAM" id="Phobius"/>
    </source>
</evidence>
<name>A0ABR5CDQ6_9MICO</name>
<protein>
    <recommendedName>
        <fullName evidence="4">MFS transporter</fullName>
    </recommendedName>
</protein>
<keyword evidence="1" id="KW-0812">Transmembrane</keyword>
<dbReference type="RefSeq" id="WP_044442054.1">
    <property type="nucleotide sequence ID" value="NZ_JYFC01000005.1"/>
</dbReference>
<evidence type="ECO:0000313" key="3">
    <source>
        <dbReference type="Proteomes" id="UP000032503"/>
    </source>
</evidence>
<gene>
    <name evidence="2" type="ORF">TZ00_11920</name>
</gene>
<accession>A0ABR5CDQ6</accession>
<comment type="caution">
    <text evidence="2">The sequence shown here is derived from an EMBL/GenBank/DDBJ whole genome shotgun (WGS) entry which is preliminary data.</text>
</comment>
<keyword evidence="1" id="KW-0472">Membrane</keyword>
<keyword evidence="1" id="KW-1133">Transmembrane helix</keyword>
<feature type="transmembrane region" description="Helical" evidence="1">
    <location>
        <begin position="71"/>
        <end position="89"/>
    </location>
</feature>